<dbReference type="Proteomes" id="UP000236497">
    <property type="component" value="Unassembled WGS sequence"/>
</dbReference>
<reference evidence="1 2" key="1">
    <citation type="submission" date="2015-06" db="EMBL/GenBank/DDBJ databases">
        <authorList>
            <person name="Wibberg Daniel"/>
        </authorList>
    </citation>
    <scope>NUCLEOTIDE SEQUENCE [LARGE SCALE GENOMIC DNA]</scope>
    <source>
        <strain evidence="1 2">T3/55T</strain>
    </source>
</reference>
<keyword evidence="2" id="KW-1185">Reference proteome</keyword>
<dbReference type="InterPro" id="IPR021328">
    <property type="entry name" value="CotB-like"/>
</dbReference>
<proteinExistence type="predicted"/>
<dbReference type="EMBL" id="CVTD020000008">
    <property type="protein sequence ID" value="CRZ33554.1"/>
    <property type="molecule type" value="Genomic_DNA"/>
</dbReference>
<gene>
    <name evidence="1" type="ORF">HHT355_0346</name>
</gene>
<dbReference type="Gene3D" id="1.20.1260.120">
    <property type="entry name" value="Protein of unknown function DUF2935"/>
    <property type="match status" value="1"/>
</dbReference>
<dbReference type="AlphaFoldDB" id="A0A0H5SDU1"/>
<evidence type="ECO:0000313" key="1">
    <source>
        <dbReference type="EMBL" id="CRZ33554.1"/>
    </source>
</evidence>
<dbReference type="RefSeq" id="WP_103201726.1">
    <property type="nucleotide sequence ID" value="NZ_CVTD020000008.1"/>
</dbReference>
<dbReference type="Pfam" id="PF11155">
    <property type="entry name" value="DUF2935"/>
    <property type="match status" value="2"/>
</dbReference>
<sequence>MLSRTDYIRQSLETHLFFARIMKEHAFFLQVGFTPKDNKYIKYANELRMAFDDFLEDCVELANGVISKTVIASGEIITQYTLEAEKLTEFYTGVNFRTKITQKEKALVAGNDCHPTMERKVFILNRRALSLLDNIIRFKTNILNEVLSCKMFTLNYPLLIEHILREARLYRRLIQKLQARETINVKKEMLEQEAFWNQIMGEHAKFIRGLLDPSEEELFDAADRFGREFDRLTDEAKDAMDRCTPVDYMQITDESLRATKNIRDFKAQGTEGLLDCKIKSIILPLLGDHVLREANHYLNLLKIFRQC</sequence>
<accession>A0A0H5SDU1</accession>
<name>A0A0H5SDU1_HERHM</name>
<dbReference type="SUPFAM" id="SSF158430">
    <property type="entry name" value="Bacillus cereus metalloprotein-like"/>
    <property type="match status" value="2"/>
</dbReference>
<dbReference type="OrthoDB" id="1633927at2"/>
<organism evidence="1 2">
    <name type="scientific">Herbinix hemicellulosilytica</name>
    <dbReference type="NCBI Taxonomy" id="1564487"/>
    <lineage>
        <taxon>Bacteria</taxon>
        <taxon>Bacillati</taxon>
        <taxon>Bacillota</taxon>
        <taxon>Clostridia</taxon>
        <taxon>Lachnospirales</taxon>
        <taxon>Lachnospiraceae</taxon>
        <taxon>Herbinix</taxon>
    </lineage>
</organism>
<protein>
    <recommendedName>
        <fullName evidence="3">DUF2935 family protein</fullName>
    </recommendedName>
</protein>
<evidence type="ECO:0000313" key="2">
    <source>
        <dbReference type="Proteomes" id="UP000236497"/>
    </source>
</evidence>
<evidence type="ECO:0008006" key="3">
    <source>
        <dbReference type="Google" id="ProtNLM"/>
    </source>
</evidence>